<dbReference type="RefSeq" id="WP_144045730.1">
    <property type="nucleotide sequence ID" value="NZ_CP041614.1"/>
</dbReference>
<sequence>MSSNGMYMRVVGQKVKDATDVKIPGGGDGEFFEIMNWSMSMSRTVSMNTDTKNQDQGTIHFDPINISMLKSGASPLLYSMMLKFDKTYQLEIVETKPASKGDGVEISHKVTLDEARTIGRSISSIPDSVAHENFTFSYNKTEEDFYIEGDDSTGTSIGKVGYDRKVNKPTSLAL</sequence>
<evidence type="ECO:0000313" key="2">
    <source>
        <dbReference type="Proteomes" id="UP000315947"/>
    </source>
</evidence>
<dbReference type="SUPFAM" id="SSF141452">
    <property type="entry name" value="Hcp1-like"/>
    <property type="match status" value="1"/>
</dbReference>
<keyword evidence="2" id="KW-1185">Reference proteome</keyword>
<dbReference type="InterPro" id="IPR036624">
    <property type="entry name" value="Hcp1-lik_sf"/>
</dbReference>
<gene>
    <name evidence="1" type="ORF">FM037_09075</name>
</gene>
<dbReference type="Proteomes" id="UP000315947">
    <property type="component" value="Chromosome"/>
</dbReference>
<dbReference type="EMBL" id="CP041614">
    <property type="protein sequence ID" value="QDO83351.1"/>
    <property type="molecule type" value="Genomic_DNA"/>
</dbReference>
<dbReference type="Pfam" id="PF05638">
    <property type="entry name" value="T6SS_HCP"/>
    <property type="match status" value="1"/>
</dbReference>
<dbReference type="InterPro" id="IPR008514">
    <property type="entry name" value="T6SS_Hcp"/>
</dbReference>
<name>A0ABX5WW76_9GAMM</name>
<dbReference type="Gene3D" id="2.30.110.20">
    <property type="entry name" value="Hcp1-like"/>
    <property type="match status" value="1"/>
</dbReference>
<evidence type="ECO:0000313" key="1">
    <source>
        <dbReference type="EMBL" id="QDO83351.1"/>
    </source>
</evidence>
<reference evidence="1 2" key="1">
    <citation type="submission" date="2019-07" db="EMBL/GenBank/DDBJ databases">
        <title>Shewanella sp. YLB-06 whole genomic sequence.</title>
        <authorList>
            <person name="Yu L."/>
        </authorList>
    </citation>
    <scope>NUCLEOTIDE SEQUENCE [LARGE SCALE GENOMIC DNA]</scope>
    <source>
        <strain evidence="1 2">YLB-06</strain>
    </source>
</reference>
<proteinExistence type="predicted"/>
<protein>
    <submittedName>
        <fullName evidence="1">Type VI secretion system tube protein Hcp</fullName>
    </submittedName>
</protein>
<accession>A0ABX5WW76</accession>
<organism evidence="1 2">
    <name type="scientific">Shewanella psychropiezotolerans</name>
    <dbReference type="NCBI Taxonomy" id="2593655"/>
    <lineage>
        <taxon>Bacteria</taxon>
        <taxon>Pseudomonadati</taxon>
        <taxon>Pseudomonadota</taxon>
        <taxon>Gammaproteobacteria</taxon>
        <taxon>Alteromonadales</taxon>
        <taxon>Shewanellaceae</taxon>
        <taxon>Shewanella</taxon>
    </lineage>
</organism>